<evidence type="ECO:0000313" key="2">
    <source>
        <dbReference type="Proteomes" id="UP000199256"/>
    </source>
</evidence>
<accession>A0A1H7REQ2</accession>
<protein>
    <submittedName>
        <fullName evidence="1">Uncharacterized protein</fullName>
    </submittedName>
</protein>
<proteinExistence type="predicted"/>
<name>A0A1H7REQ2_9GAMM</name>
<dbReference type="Proteomes" id="UP000199256">
    <property type="component" value="Unassembled WGS sequence"/>
</dbReference>
<keyword evidence="2" id="KW-1185">Reference proteome</keyword>
<gene>
    <name evidence="1" type="ORF">SAMN05444515_12228</name>
</gene>
<sequence>MRALLYLGPRQSGSTGCAKQARAPHWRIFDTLVGKI</sequence>
<evidence type="ECO:0000313" key="1">
    <source>
        <dbReference type="EMBL" id="SEL58468.1"/>
    </source>
</evidence>
<organism evidence="1 2">
    <name type="scientific">Ectothiorhodospira marina</name>
    <dbReference type="NCBI Taxonomy" id="1396821"/>
    <lineage>
        <taxon>Bacteria</taxon>
        <taxon>Pseudomonadati</taxon>
        <taxon>Pseudomonadota</taxon>
        <taxon>Gammaproteobacteria</taxon>
        <taxon>Chromatiales</taxon>
        <taxon>Ectothiorhodospiraceae</taxon>
        <taxon>Ectothiorhodospira</taxon>
    </lineage>
</organism>
<reference evidence="2" key="1">
    <citation type="submission" date="2016-10" db="EMBL/GenBank/DDBJ databases">
        <authorList>
            <person name="Varghese N."/>
            <person name="Submissions S."/>
        </authorList>
    </citation>
    <scope>NUCLEOTIDE SEQUENCE [LARGE SCALE GENOMIC DNA]</scope>
    <source>
        <strain evidence="2">DSM 241</strain>
    </source>
</reference>
<dbReference type="EMBL" id="FOAA01000022">
    <property type="protein sequence ID" value="SEL58468.1"/>
    <property type="molecule type" value="Genomic_DNA"/>
</dbReference>
<dbReference type="STRING" id="1396821.SAMN05444515_12228"/>
<dbReference type="AlphaFoldDB" id="A0A1H7REQ2"/>